<gene>
    <name evidence="1" type="ORF">GO816_15740</name>
</gene>
<organism evidence="1 2">
    <name type="scientific">Mucilaginibacter aquatilis</name>
    <dbReference type="NCBI Taxonomy" id="1517760"/>
    <lineage>
        <taxon>Bacteria</taxon>
        <taxon>Pseudomonadati</taxon>
        <taxon>Bacteroidota</taxon>
        <taxon>Sphingobacteriia</taxon>
        <taxon>Sphingobacteriales</taxon>
        <taxon>Sphingobacteriaceae</taxon>
        <taxon>Mucilaginibacter</taxon>
    </lineage>
</organism>
<proteinExistence type="predicted"/>
<dbReference type="OrthoDB" id="794197at2"/>
<dbReference type="PROSITE" id="PS51257">
    <property type="entry name" value="PROKAR_LIPOPROTEIN"/>
    <property type="match status" value="1"/>
</dbReference>
<sequence length="159" mass="17880">MRKLALVVFAVLSVIIGSCRKDSKPIEKQDFYFTANKNNESWVAQFVAFGENGAKNYVLVGNKLEEHFRINITTNSLNQYVVIAPKTEFIITVGQDAVVARYILDEDATNKVNVTSYDTTKVIMKGNFNIYLKKVTGDNNYPATINFSSGNFKLTKAYD</sequence>
<name>A0A6I4IBM6_9SPHI</name>
<evidence type="ECO:0000313" key="2">
    <source>
        <dbReference type="Proteomes" id="UP000434850"/>
    </source>
</evidence>
<accession>A0A6I4IBM6</accession>
<dbReference type="AlphaFoldDB" id="A0A6I4IBM6"/>
<keyword evidence="2" id="KW-1185">Reference proteome</keyword>
<dbReference type="Proteomes" id="UP000434850">
    <property type="component" value="Unassembled WGS sequence"/>
</dbReference>
<reference evidence="1 2" key="1">
    <citation type="submission" date="2019-12" db="EMBL/GenBank/DDBJ databases">
        <title>Mucilaginibacter sp. HME9299 genome sequencing and assembly.</title>
        <authorList>
            <person name="Kang H."/>
            <person name="Kim H."/>
            <person name="Joh K."/>
        </authorList>
    </citation>
    <scope>NUCLEOTIDE SEQUENCE [LARGE SCALE GENOMIC DNA]</scope>
    <source>
        <strain evidence="1 2">HME9299</strain>
    </source>
</reference>
<dbReference type="RefSeq" id="WP_157542898.1">
    <property type="nucleotide sequence ID" value="NZ_WQLA01000006.1"/>
</dbReference>
<comment type="caution">
    <text evidence="1">The sequence shown here is derived from an EMBL/GenBank/DDBJ whole genome shotgun (WGS) entry which is preliminary data.</text>
</comment>
<protein>
    <submittedName>
        <fullName evidence="1">Uncharacterized protein</fullName>
    </submittedName>
</protein>
<evidence type="ECO:0000313" key="1">
    <source>
        <dbReference type="EMBL" id="MVN92591.1"/>
    </source>
</evidence>
<dbReference type="EMBL" id="WQLA01000006">
    <property type="protein sequence ID" value="MVN92591.1"/>
    <property type="molecule type" value="Genomic_DNA"/>
</dbReference>